<reference evidence="2" key="1">
    <citation type="journal article" date="2019" name="Sci. Rep.">
        <title>Draft genome of Tanacetum cinerariifolium, the natural source of mosquito coil.</title>
        <authorList>
            <person name="Yamashiro T."/>
            <person name="Shiraishi A."/>
            <person name="Satake H."/>
            <person name="Nakayama K."/>
        </authorList>
    </citation>
    <scope>NUCLEOTIDE SEQUENCE</scope>
</reference>
<organism evidence="2">
    <name type="scientific">Tanacetum cinerariifolium</name>
    <name type="common">Dalmatian daisy</name>
    <name type="synonym">Chrysanthemum cinerariifolium</name>
    <dbReference type="NCBI Taxonomy" id="118510"/>
    <lineage>
        <taxon>Eukaryota</taxon>
        <taxon>Viridiplantae</taxon>
        <taxon>Streptophyta</taxon>
        <taxon>Embryophyta</taxon>
        <taxon>Tracheophyta</taxon>
        <taxon>Spermatophyta</taxon>
        <taxon>Magnoliopsida</taxon>
        <taxon>eudicotyledons</taxon>
        <taxon>Gunneridae</taxon>
        <taxon>Pentapetalae</taxon>
        <taxon>asterids</taxon>
        <taxon>campanulids</taxon>
        <taxon>Asterales</taxon>
        <taxon>Asteraceae</taxon>
        <taxon>Asteroideae</taxon>
        <taxon>Anthemideae</taxon>
        <taxon>Anthemidinae</taxon>
        <taxon>Tanacetum</taxon>
    </lineage>
</organism>
<evidence type="ECO:0000313" key="2">
    <source>
        <dbReference type="EMBL" id="GFD07055.1"/>
    </source>
</evidence>
<accession>A0A699T943</accession>
<name>A0A699T943_TANCI</name>
<feature type="compositionally biased region" description="Gly residues" evidence="1">
    <location>
        <begin position="31"/>
        <end position="50"/>
    </location>
</feature>
<gene>
    <name evidence="2" type="ORF">Tci_879024</name>
</gene>
<feature type="region of interest" description="Disordered" evidence="1">
    <location>
        <begin position="31"/>
        <end position="62"/>
    </location>
</feature>
<feature type="non-terminal residue" evidence="2">
    <location>
        <position position="139"/>
    </location>
</feature>
<evidence type="ECO:0000256" key="1">
    <source>
        <dbReference type="SAM" id="MobiDB-lite"/>
    </source>
</evidence>
<comment type="caution">
    <text evidence="2">The sequence shown here is derived from an EMBL/GenBank/DDBJ whole genome shotgun (WGS) entry which is preliminary data.</text>
</comment>
<dbReference type="EMBL" id="BKCJ011229044">
    <property type="protein sequence ID" value="GFD07055.1"/>
    <property type="molecule type" value="Genomic_DNA"/>
</dbReference>
<feature type="region of interest" description="Disordered" evidence="1">
    <location>
        <begin position="95"/>
        <end position="139"/>
    </location>
</feature>
<dbReference type="AlphaFoldDB" id="A0A699T943"/>
<proteinExistence type="predicted"/>
<sequence length="139" mass="14020">MLNLFRGGKVTLGLSTLLSEDSNCKGGDAAGSGMGRIGGDAGSGGDGICGNGDDNEVSGDSGGIGIAKNLSASSLVKDSVGGYGLKDILAVTRSAGGGGIESRDPPPHHHHDSQRDNQLDPPPDPHHHPPDPHPDQTQE</sequence>
<protein>
    <submittedName>
        <fullName evidence="2">Uncharacterized protein</fullName>
    </submittedName>
</protein>
<feature type="compositionally biased region" description="Basic and acidic residues" evidence="1">
    <location>
        <begin position="101"/>
        <end position="139"/>
    </location>
</feature>